<accession>A0A5J4ZIS0</accession>
<feature type="region of interest" description="Disordered" evidence="1">
    <location>
        <begin position="32"/>
        <end position="51"/>
    </location>
</feature>
<feature type="region of interest" description="Disordered" evidence="1">
    <location>
        <begin position="67"/>
        <end position="90"/>
    </location>
</feature>
<organism evidence="2 3">
    <name type="scientific">Nyssa sinensis</name>
    <dbReference type="NCBI Taxonomy" id="561372"/>
    <lineage>
        <taxon>Eukaryota</taxon>
        <taxon>Viridiplantae</taxon>
        <taxon>Streptophyta</taxon>
        <taxon>Embryophyta</taxon>
        <taxon>Tracheophyta</taxon>
        <taxon>Spermatophyta</taxon>
        <taxon>Magnoliopsida</taxon>
        <taxon>eudicotyledons</taxon>
        <taxon>Gunneridae</taxon>
        <taxon>Pentapetalae</taxon>
        <taxon>asterids</taxon>
        <taxon>Cornales</taxon>
        <taxon>Nyssaceae</taxon>
        <taxon>Nyssa</taxon>
    </lineage>
</organism>
<evidence type="ECO:0000313" key="3">
    <source>
        <dbReference type="Proteomes" id="UP000325577"/>
    </source>
</evidence>
<dbReference type="AlphaFoldDB" id="A0A5J4ZIS0"/>
<dbReference type="EMBL" id="CM018050">
    <property type="protein sequence ID" value="KAA8517969.1"/>
    <property type="molecule type" value="Genomic_DNA"/>
</dbReference>
<keyword evidence="3" id="KW-1185">Reference proteome</keyword>
<dbReference type="Proteomes" id="UP000325577">
    <property type="component" value="Linkage Group LG7"/>
</dbReference>
<gene>
    <name evidence="2" type="ORF">F0562_015443</name>
</gene>
<reference evidence="2 3" key="1">
    <citation type="submission" date="2019-09" db="EMBL/GenBank/DDBJ databases">
        <title>A chromosome-level genome assembly of the Chinese tupelo Nyssa sinensis.</title>
        <authorList>
            <person name="Yang X."/>
            <person name="Kang M."/>
            <person name="Yang Y."/>
            <person name="Xiong H."/>
            <person name="Wang M."/>
            <person name="Zhang Z."/>
            <person name="Wang Z."/>
            <person name="Wu H."/>
            <person name="Ma T."/>
            <person name="Liu J."/>
            <person name="Xi Z."/>
        </authorList>
    </citation>
    <scope>NUCLEOTIDE SEQUENCE [LARGE SCALE GENOMIC DNA]</scope>
    <source>
        <strain evidence="2">J267</strain>
        <tissue evidence="2">Leaf</tissue>
    </source>
</reference>
<evidence type="ECO:0000313" key="2">
    <source>
        <dbReference type="EMBL" id="KAA8517969.1"/>
    </source>
</evidence>
<proteinExistence type="predicted"/>
<evidence type="ECO:0000256" key="1">
    <source>
        <dbReference type="SAM" id="MobiDB-lite"/>
    </source>
</evidence>
<protein>
    <submittedName>
        <fullName evidence="2">Uncharacterized protein</fullName>
    </submittedName>
</protein>
<sequence length="117" mass="12629">MLRTLGLSDDITKPSITTDMNLVEELDTTLEVDQELDGSSSTEDAQNRGENVDVQEEFVQEGGVEPTIFGTKASPSQASHSRVHDPDPFAPFVDEAHEVLTSSTINGKAPDLQDPST</sequence>
<name>A0A5J4ZIS0_9ASTE</name>